<dbReference type="FunFam" id="3.40.50.2300:FF:000021">
    <property type="entry name" value="Two-component system response regulator KdpE"/>
    <property type="match status" value="1"/>
</dbReference>
<reference evidence="12 13" key="1">
    <citation type="submission" date="2019-06" db="EMBL/GenBank/DDBJ databases">
        <title>Genomic Encyclopedia of Type Strains, Phase IV (KMG-V): Genome sequencing to study the core and pangenomes of soil and plant-associated prokaryotes.</title>
        <authorList>
            <person name="Whitman W."/>
        </authorList>
    </citation>
    <scope>NUCLEOTIDE SEQUENCE [LARGE SCALE GENOMIC DNA]</scope>
    <source>
        <strain evidence="12 13">BR 11880</strain>
    </source>
</reference>
<proteinExistence type="predicted"/>
<dbReference type="SMART" id="SM00448">
    <property type="entry name" value="REC"/>
    <property type="match status" value="1"/>
</dbReference>
<dbReference type="SUPFAM" id="SSF52172">
    <property type="entry name" value="CheY-like"/>
    <property type="match status" value="1"/>
</dbReference>
<dbReference type="AlphaFoldDB" id="A0A560FS94"/>
<evidence type="ECO:0000256" key="1">
    <source>
        <dbReference type="ARBA" id="ARBA00004496"/>
    </source>
</evidence>
<evidence type="ECO:0000256" key="8">
    <source>
        <dbReference type="PROSITE-ProRule" id="PRU00169"/>
    </source>
</evidence>
<dbReference type="EMBL" id="VITN01000001">
    <property type="protein sequence ID" value="TWB24472.1"/>
    <property type="molecule type" value="Genomic_DNA"/>
</dbReference>
<keyword evidence="4" id="KW-0902">Two-component regulatory system</keyword>
<gene>
    <name evidence="12" type="ORF">FBZ89_10197</name>
</gene>
<dbReference type="InterPro" id="IPR001867">
    <property type="entry name" value="OmpR/PhoB-type_DNA-bd"/>
</dbReference>
<feature type="DNA-binding region" description="OmpR/PhoB-type" evidence="9">
    <location>
        <begin position="149"/>
        <end position="247"/>
    </location>
</feature>
<dbReference type="PANTHER" id="PTHR48111">
    <property type="entry name" value="REGULATOR OF RPOS"/>
    <property type="match status" value="1"/>
</dbReference>
<dbReference type="GO" id="GO:0000156">
    <property type="term" value="F:phosphorelay response regulator activity"/>
    <property type="evidence" value="ECO:0007669"/>
    <property type="project" value="TreeGrafter"/>
</dbReference>
<dbReference type="SUPFAM" id="SSF46894">
    <property type="entry name" value="C-terminal effector domain of the bipartite response regulators"/>
    <property type="match status" value="1"/>
</dbReference>
<feature type="domain" description="OmpR/PhoB-type" evidence="11">
    <location>
        <begin position="149"/>
        <end position="247"/>
    </location>
</feature>
<keyword evidence="3 8" id="KW-0597">Phosphoprotein</keyword>
<keyword evidence="7" id="KW-0804">Transcription</keyword>
<evidence type="ECO:0000256" key="6">
    <source>
        <dbReference type="ARBA" id="ARBA00023125"/>
    </source>
</evidence>
<dbReference type="GO" id="GO:0042802">
    <property type="term" value="F:identical protein binding"/>
    <property type="evidence" value="ECO:0007669"/>
    <property type="project" value="UniProtKB-ARBA"/>
</dbReference>
<dbReference type="InterPro" id="IPR036388">
    <property type="entry name" value="WH-like_DNA-bd_sf"/>
</dbReference>
<dbReference type="CDD" id="cd00383">
    <property type="entry name" value="trans_reg_C"/>
    <property type="match status" value="1"/>
</dbReference>
<dbReference type="InterPro" id="IPR001789">
    <property type="entry name" value="Sig_transdc_resp-reg_receiver"/>
</dbReference>
<dbReference type="Pfam" id="PF00486">
    <property type="entry name" value="Trans_reg_C"/>
    <property type="match status" value="1"/>
</dbReference>
<accession>A0A560FS94</accession>
<dbReference type="PANTHER" id="PTHR48111:SF59">
    <property type="entry name" value="TRANSCRIPTIONAL REGULATORY PROTEIN BAER"/>
    <property type="match status" value="1"/>
</dbReference>
<evidence type="ECO:0000256" key="5">
    <source>
        <dbReference type="ARBA" id="ARBA00023015"/>
    </source>
</evidence>
<evidence type="ECO:0000256" key="2">
    <source>
        <dbReference type="ARBA" id="ARBA00022490"/>
    </source>
</evidence>
<dbReference type="PROSITE" id="PS50110">
    <property type="entry name" value="RESPONSE_REGULATORY"/>
    <property type="match status" value="1"/>
</dbReference>
<name>A0A560FS94_9PROT</name>
<dbReference type="Proteomes" id="UP000319859">
    <property type="component" value="Unassembled WGS sequence"/>
</dbReference>
<feature type="modified residue" description="4-aspartylphosphate" evidence="8">
    <location>
        <position position="56"/>
    </location>
</feature>
<protein>
    <submittedName>
        <fullName evidence="12">Two-component system OmpR family response regulator</fullName>
    </submittedName>
</protein>
<evidence type="ECO:0000259" key="11">
    <source>
        <dbReference type="PROSITE" id="PS51755"/>
    </source>
</evidence>
<keyword evidence="2" id="KW-0963">Cytoplasm</keyword>
<dbReference type="Gene3D" id="3.40.50.2300">
    <property type="match status" value="1"/>
</dbReference>
<dbReference type="GO" id="GO:0000987">
    <property type="term" value="F:cis-regulatory region sequence-specific DNA binding"/>
    <property type="evidence" value="ECO:0007669"/>
    <property type="project" value="UniProtKB-ARBA"/>
</dbReference>
<dbReference type="GO" id="GO:0045893">
    <property type="term" value="P:positive regulation of DNA-templated transcription"/>
    <property type="evidence" value="ECO:0007669"/>
    <property type="project" value="UniProtKB-ARBA"/>
</dbReference>
<dbReference type="PROSITE" id="PS51755">
    <property type="entry name" value="OMPR_PHOB"/>
    <property type="match status" value="1"/>
</dbReference>
<dbReference type="InterPro" id="IPR039420">
    <property type="entry name" value="WalR-like"/>
</dbReference>
<dbReference type="GO" id="GO:0005829">
    <property type="term" value="C:cytosol"/>
    <property type="evidence" value="ECO:0007669"/>
    <property type="project" value="TreeGrafter"/>
</dbReference>
<dbReference type="Gene3D" id="6.10.250.690">
    <property type="match status" value="1"/>
</dbReference>
<sequence>MMGIMHRILVVDDDPHIRDVLCFALEKAGMAAEWAGNGVDALDLATRNPPSLVVLDVGMPEMDGLEVCRRLRRASDVPILFLSARDEEIDRVLGLEMGGDDYVTKPFSPRELVARVNVILRRARGTPQGASPSAALVATPQEDAPPLAPPPITRGALVLDSAGHRATVAGRELGLTAREFMIVKTLAGRPAVVFSRNQLMDAAYPDNIHVSDRTIDSHVRNIRAKFQAAGCEDAVETVHGVGFRLGPCTTGPCTTGTAP</sequence>
<evidence type="ECO:0000313" key="13">
    <source>
        <dbReference type="Proteomes" id="UP000319859"/>
    </source>
</evidence>
<evidence type="ECO:0000256" key="7">
    <source>
        <dbReference type="ARBA" id="ARBA00023163"/>
    </source>
</evidence>
<evidence type="ECO:0000256" key="4">
    <source>
        <dbReference type="ARBA" id="ARBA00023012"/>
    </source>
</evidence>
<dbReference type="InterPro" id="IPR016032">
    <property type="entry name" value="Sig_transdc_resp-reg_C-effctor"/>
</dbReference>
<comment type="subcellular location">
    <subcellularLocation>
        <location evidence="1">Cytoplasm</location>
    </subcellularLocation>
</comment>
<feature type="domain" description="Response regulatory" evidence="10">
    <location>
        <begin position="7"/>
        <end position="120"/>
    </location>
</feature>
<evidence type="ECO:0000256" key="3">
    <source>
        <dbReference type="ARBA" id="ARBA00022553"/>
    </source>
</evidence>
<dbReference type="GO" id="GO:0032993">
    <property type="term" value="C:protein-DNA complex"/>
    <property type="evidence" value="ECO:0007669"/>
    <property type="project" value="TreeGrafter"/>
</dbReference>
<dbReference type="Pfam" id="PF00072">
    <property type="entry name" value="Response_reg"/>
    <property type="match status" value="1"/>
</dbReference>
<dbReference type="SMART" id="SM00862">
    <property type="entry name" value="Trans_reg_C"/>
    <property type="match status" value="1"/>
</dbReference>
<dbReference type="Gene3D" id="1.10.10.10">
    <property type="entry name" value="Winged helix-like DNA-binding domain superfamily/Winged helix DNA-binding domain"/>
    <property type="match status" value="1"/>
</dbReference>
<evidence type="ECO:0000259" key="10">
    <source>
        <dbReference type="PROSITE" id="PS50110"/>
    </source>
</evidence>
<keyword evidence="6 9" id="KW-0238">DNA-binding</keyword>
<organism evidence="12 13">
    <name type="scientific">Nitrospirillum amazonense</name>
    <dbReference type="NCBI Taxonomy" id="28077"/>
    <lineage>
        <taxon>Bacteria</taxon>
        <taxon>Pseudomonadati</taxon>
        <taxon>Pseudomonadota</taxon>
        <taxon>Alphaproteobacteria</taxon>
        <taxon>Rhodospirillales</taxon>
        <taxon>Azospirillaceae</taxon>
        <taxon>Nitrospirillum</taxon>
    </lineage>
</organism>
<dbReference type="InterPro" id="IPR011006">
    <property type="entry name" value="CheY-like_superfamily"/>
</dbReference>
<comment type="caution">
    <text evidence="12">The sequence shown here is derived from an EMBL/GenBank/DDBJ whole genome shotgun (WGS) entry which is preliminary data.</text>
</comment>
<keyword evidence="5" id="KW-0805">Transcription regulation</keyword>
<evidence type="ECO:0000313" key="12">
    <source>
        <dbReference type="EMBL" id="TWB24472.1"/>
    </source>
</evidence>
<evidence type="ECO:0000256" key="9">
    <source>
        <dbReference type="PROSITE-ProRule" id="PRU01091"/>
    </source>
</evidence>